<dbReference type="GO" id="GO:0045476">
    <property type="term" value="P:nurse cell apoptotic process"/>
    <property type="evidence" value="ECO:0007669"/>
    <property type="project" value="UniProtKB-ARBA"/>
</dbReference>
<dbReference type="InterPro" id="IPR051095">
    <property type="entry name" value="Dros_DevTransReg"/>
</dbReference>
<dbReference type="CDD" id="cd18315">
    <property type="entry name" value="BTB_POZ_BAB-like"/>
    <property type="match status" value="1"/>
</dbReference>
<dbReference type="Gene3D" id="3.30.160.60">
    <property type="entry name" value="Classic Zinc Finger"/>
    <property type="match status" value="1"/>
</dbReference>
<dbReference type="GO" id="GO:0007464">
    <property type="term" value="P:R3/R4 cell fate commitment"/>
    <property type="evidence" value="ECO:0007669"/>
    <property type="project" value="UniProtKB-ARBA"/>
</dbReference>
<keyword evidence="14" id="KW-1185">Reference proteome</keyword>
<evidence type="ECO:0000256" key="9">
    <source>
        <dbReference type="PROSITE-ProRule" id="PRU00042"/>
    </source>
</evidence>
<evidence type="ECO:0000256" key="8">
    <source>
        <dbReference type="ARBA" id="ARBA00037382"/>
    </source>
</evidence>
<dbReference type="GO" id="GO:0048813">
    <property type="term" value="P:dendrite morphogenesis"/>
    <property type="evidence" value="ECO:0007669"/>
    <property type="project" value="UniProtKB-ARBA"/>
</dbReference>
<evidence type="ECO:0000256" key="6">
    <source>
        <dbReference type="ARBA" id="ARBA00023163"/>
    </source>
</evidence>
<accession>A0A9P0C8U8</accession>
<evidence type="ECO:0000256" key="2">
    <source>
        <dbReference type="ARBA" id="ARBA00022473"/>
    </source>
</evidence>
<feature type="compositionally biased region" description="Gly residues" evidence="10">
    <location>
        <begin position="178"/>
        <end position="198"/>
    </location>
</feature>
<dbReference type="InterPro" id="IPR000210">
    <property type="entry name" value="BTB/POZ_dom"/>
</dbReference>
<evidence type="ECO:0000313" key="14">
    <source>
        <dbReference type="Proteomes" id="UP001153714"/>
    </source>
</evidence>
<evidence type="ECO:0008006" key="15">
    <source>
        <dbReference type="Google" id="ProtNLM"/>
    </source>
</evidence>
<dbReference type="GO" id="GO:0016199">
    <property type="term" value="P:axon midline choice point recognition"/>
    <property type="evidence" value="ECO:0007669"/>
    <property type="project" value="UniProtKB-ARBA"/>
</dbReference>
<comment type="function">
    <text evidence="8">Putative transcription factor required for axon growth and guidance in the central and peripheral nervous systems. Repels CNS axons away from the midline by promoting the expression of the midline repellent sli and its receptor robo.</text>
</comment>
<dbReference type="FunFam" id="3.30.710.10:FF:000091">
    <property type="entry name" value="Lola, isoform F"/>
    <property type="match status" value="1"/>
</dbReference>
<keyword evidence="9" id="KW-0862">Zinc</keyword>
<dbReference type="GO" id="GO:0008270">
    <property type="term" value="F:zinc ion binding"/>
    <property type="evidence" value="ECO:0007669"/>
    <property type="project" value="UniProtKB-KW"/>
</dbReference>
<dbReference type="Gene3D" id="3.30.710.10">
    <property type="entry name" value="Potassium Channel Kv1.1, Chain A"/>
    <property type="match status" value="1"/>
</dbReference>
<reference evidence="13" key="1">
    <citation type="submission" date="2021-12" db="EMBL/GenBank/DDBJ databases">
        <authorList>
            <person name="King R."/>
        </authorList>
    </citation>
    <scope>NUCLEOTIDE SEQUENCE</scope>
</reference>
<dbReference type="OrthoDB" id="407106at2759"/>
<dbReference type="PANTHER" id="PTHR23110">
    <property type="entry name" value="BTB DOMAIN TRANSCRIPTION FACTOR"/>
    <property type="match status" value="1"/>
</dbReference>
<dbReference type="GO" id="GO:0007526">
    <property type="term" value="P:larval somatic muscle development"/>
    <property type="evidence" value="ECO:0007669"/>
    <property type="project" value="UniProtKB-ARBA"/>
</dbReference>
<dbReference type="GO" id="GO:0035167">
    <property type="term" value="P:larval lymph gland hemopoiesis"/>
    <property type="evidence" value="ECO:0007669"/>
    <property type="project" value="UniProtKB-ARBA"/>
</dbReference>
<protein>
    <recommendedName>
        <fullName evidence="15">Longitudinals lacking protein</fullName>
    </recommendedName>
</protein>
<evidence type="ECO:0000313" key="13">
    <source>
        <dbReference type="EMBL" id="CAH0760925.1"/>
    </source>
</evidence>
<keyword evidence="9" id="KW-0863">Zinc-finger</keyword>
<keyword evidence="7" id="KW-0539">Nucleus</keyword>
<evidence type="ECO:0000256" key="4">
    <source>
        <dbReference type="ARBA" id="ARBA00022902"/>
    </source>
</evidence>
<reference evidence="13" key="2">
    <citation type="submission" date="2022-10" db="EMBL/GenBank/DDBJ databases">
        <authorList>
            <consortium name="ENA_rothamsted_submissions"/>
            <consortium name="culmorum"/>
            <person name="King R."/>
        </authorList>
    </citation>
    <scope>NUCLEOTIDE SEQUENCE</scope>
</reference>
<organism evidence="13 14">
    <name type="scientific">Diatraea saccharalis</name>
    <name type="common">sugarcane borer</name>
    <dbReference type="NCBI Taxonomy" id="40085"/>
    <lineage>
        <taxon>Eukaryota</taxon>
        <taxon>Metazoa</taxon>
        <taxon>Ecdysozoa</taxon>
        <taxon>Arthropoda</taxon>
        <taxon>Hexapoda</taxon>
        <taxon>Insecta</taxon>
        <taxon>Pterygota</taxon>
        <taxon>Neoptera</taxon>
        <taxon>Endopterygota</taxon>
        <taxon>Lepidoptera</taxon>
        <taxon>Glossata</taxon>
        <taxon>Ditrysia</taxon>
        <taxon>Pyraloidea</taxon>
        <taxon>Crambidae</taxon>
        <taxon>Crambinae</taxon>
        <taxon>Diatraea</taxon>
    </lineage>
</organism>
<dbReference type="GO" id="GO:0008406">
    <property type="term" value="P:gonad development"/>
    <property type="evidence" value="ECO:0007669"/>
    <property type="project" value="UniProtKB-ARBA"/>
</dbReference>
<dbReference type="PROSITE" id="PS50097">
    <property type="entry name" value="BTB"/>
    <property type="match status" value="1"/>
</dbReference>
<dbReference type="Pfam" id="PF00651">
    <property type="entry name" value="BTB"/>
    <property type="match status" value="1"/>
</dbReference>
<dbReference type="AlphaFoldDB" id="A0A9P0C8U8"/>
<dbReference type="EMBL" id="OU893337">
    <property type="protein sequence ID" value="CAH0760925.1"/>
    <property type="molecule type" value="Genomic_DNA"/>
</dbReference>
<keyword evidence="6" id="KW-0804">Transcription</keyword>
<proteinExistence type="predicted"/>
<keyword evidence="4" id="KW-0524">Neurogenesis</keyword>
<feature type="domain" description="BTB" evidence="11">
    <location>
        <begin position="32"/>
        <end position="97"/>
    </location>
</feature>
<gene>
    <name evidence="13" type="ORF">DIATSA_LOCUS11055</name>
</gene>
<feature type="compositionally biased region" description="Pro residues" evidence="10">
    <location>
        <begin position="121"/>
        <end position="142"/>
    </location>
</feature>
<feature type="region of interest" description="Disordered" evidence="10">
    <location>
        <begin position="114"/>
        <end position="229"/>
    </location>
</feature>
<dbReference type="PANTHER" id="PTHR23110:SF111">
    <property type="entry name" value="LONGITUDINALS LACKING PROTEIN, ISOFORMS F_I_K_T"/>
    <property type="match status" value="1"/>
</dbReference>
<keyword evidence="2" id="KW-0217">Developmental protein</keyword>
<sequence length="347" mass="38512">MDDDQQFCLRWNNHQSTLVSVFDTLLEKGIHVDCTLAAEGQTLKAHKVVLSACSPYFESVLSQQYDKHPIIILKDVKYAELRAMMDYMYRGEVNISQDQLAALLKAAESLQIKGLSDNKPSRPPSRPAAPALPPRPPSPAHPPQVRDGSIDSREGSASPTRRRKKARRASTESAAPGVGAGPGAGAGVGVEGPAGNGPGAACKEEPPRDNVEDLTLDDEPDDPPHSHNDVVRNFQWHMERSQDEIMNSNDSARDSQVAQFYTPYILGYGNPGLSSGKAGWTLYECVDCGNKYKHKGSLQRHIKYECRKQPSFKCPYCVYRAYQKHNLLLHERHLHKDLPEKVDFVSE</sequence>
<keyword evidence="3" id="KW-0221">Differentiation</keyword>
<dbReference type="InterPro" id="IPR013087">
    <property type="entry name" value="Znf_C2H2_type"/>
</dbReference>
<feature type="compositionally biased region" description="Basic and acidic residues" evidence="10">
    <location>
        <begin position="202"/>
        <end position="211"/>
    </location>
</feature>
<keyword evidence="5" id="KW-0805">Transcription regulation</keyword>
<evidence type="ECO:0000259" key="11">
    <source>
        <dbReference type="PROSITE" id="PS50097"/>
    </source>
</evidence>
<dbReference type="GO" id="GO:0005634">
    <property type="term" value="C:nucleus"/>
    <property type="evidence" value="ECO:0007669"/>
    <property type="project" value="UniProtKB-SubCell"/>
</dbReference>
<feature type="compositionally biased region" description="Acidic residues" evidence="10">
    <location>
        <begin position="212"/>
        <end position="221"/>
    </location>
</feature>
<evidence type="ECO:0000256" key="7">
    <source>
        <dbReference type="ARBA" id="ARBA00023242"/>
    </source>
</evidence>
<evidence type="ECO:0000259" key="12">
    <source>
        <dbReference type="PROSITE" id="PS50157"/>
    </source>
</evidence>
<evidence type="ECO:0000256" key="5">
    <source>
        <dbReference type="ARBA" id="ARBA00023015"/>
    </source>
</evidence>
<dbReference type="SUPFAM" id="SSF54695">
    <property type="entry name" value="POZ domain"/>
    <property type="match status" value="1"/>
</dbReference>
<evidence type="ECO:0000256" key="1">
    <source>
        <dbReference type="ARBA" id="ARBA00004123"/>
    </source>
</evidence>
<dbReference type="PROSITE" id="PS50157">
    <property type="entry name" value="ZINC_FINGER_C2H2_2"/>
    <property type="match status" value="1"/>
</dbReference>
<comment type="subcellular location">
    <subcellularLocation>
        <location evidence="1">Nucleus</location>
    </subcellularLocation>
</comment>
<dbReference type="InterPro" id="IPR011333">
    <property type="entry name" value="SKP1/BTB/POZ_sf"/>
</dbReference>
<dbReference type="SMART" id="SM00225">
    <property type="entry name" value="BTB"/>
    <property type="match status" value="1"/>
</dbReference>
<dbReference type="GO" id="GO:0045467">
    <property type="term" value="P:R7 cell development"/>
    <property type="evidence" value="ECO:0007669"/>
    <property type="project" value="UniProtKB-ARBA"/>
</dbReference>
<dbReference type="SMART" id="SM00355">
    <property type="entry name" value="ZnF_C2H2"/>
    <property type="match status" value="2"/>
</dbReference>
<dbReference type="Proteomes" id="UP001153714">
    <property type="component" value="Chromosome 6"/>
</dbReference>
<evidence type="ECO:0000256" key="3">
    <source>
        <dbReference type="ARBA" id="ARBA00022782"/>
    </source>
</evidence>
<dbReference type="GO" id="GO:0006357">
    <property type="term" value="P:regulation of transcription by RNA polymerase II"/>
    <property type="evidence" value="ECO:0007669"/>
    <property type="project" value="TreeGrafter"/>
</dbReference>
<keyword evidence="9" id="KW-0479">Metal-binding</keyword>
<feature type="domain" description="C2H2-type" evidence="12">
    <location>
        <begin position="283"/>
        <end position="310"/>
    </location>
</feature>
<evidence type="ECO:0000256" key="10">
    <source>
        <dbReference type="SAM" id="MobiDB-lite"/>
    </source>
</evidence>
<name>A0A9P0C8U8_9NEOP</name>